<evidence type="ECO:0000256" key="1">
    <source>
        <dbReference type="SAM" id="MobiDB-lite"/>
    </source>
</evidence>
<dbReference type="Proteomes" id="UP001142393">
    <property type="component" value="Unassembled WGS sequence"/>
</dbReference>
<dbReference type="CDD" id="cd12087">
    <property type="entry name" value="TM_EGFR-like"/>
    <property type="match status" value="1"/>
</dbReference>
<protein>
    <submittedName>
        <fullName evidence="3">Uncharacterized protein</fullName>
    </submittedName>
</protein>
<dbReference type="Gene3D" id="1.20.5.510">
    <property type="entry name" value="Single helix bin"/>
    <property type="match status" value="1"/>
</dbReference>
<comment type="caution">
    <text evidence="3">The sequence shown here is derived from an EMBL/GenBank/DDBJ whole genome shotgun (WGS) entry which is preliminary data.</text>
</comment>
<evidence type="ECO:0000256" key="2">
    <source>
        <dbReference type="SAM" id="Phobius"/>
    </source>
</evidence>
<keyword evidence="2" id="KW-1133">Transmembrane helix</keyword>
<accession>A0A9W8P7E3</accession>
<feature type="region of interest" description="Disordered" evidence="1">
    <location>
        <begin position="164"/>
        <end position="209"/>
    </location>
</feature>
<sequence length="415" mass="44476">MSPTPSSTLSGTITSTTSLSTSSSGSSDVVTEVIVGGVIAGVLLALLFVGLAAFLFQEYRRRKGNKDGSGHSRKGVTTRGKSPEGSDPLLYPTFSQVGQGEFNPYAEIVSLPVRPVRPEISLDYSEIDILEPLPSSSSVMHETSSPLSTARPSLSPLLIPHATVVSPAHPSPHPTTTPTKAPTPNDNNNDPSSAVSNDDTASESSMSAYSQASASTRLYKAWEEDAQFPPIPEIPSQHQLQYIPSTQATDFSDENTSLTRGNTAKLTALLKSRARRAQRGKPLSRSSTKVSRIDRNNSLESIDLIPRNRSESVKLHRDPNTLIAKSPAPSEPASLTIRNPFEDVSSSSRSTSVTTSIANHAAQTVDPPYAHRLSVIDNEEAETQSVYADEISHLKAVPDTPPLRITKNQAFGVRS</sequence>
<reference evidence="3 4" key="1">
    <citation type="journal article" date="2023" name="Proc. Natl. Acad. Sci. U.S.A.">
        <title>A global phylogenomic analysis of the shiitake genus Lentinula.</title>
        <authorList>
            <person name="Sierra-Patev S."/>
            <person name="Min B."/>
            <person name="Naranjo-Ortiz M."/>
            <person name="Looney B."/>
            <person name="Konkel Z."/>
            <person name="Slot J.C."/>
            <person name="Sakamoto Y."/>
            <person name="Steenwyk J.L."/>
            <person name="Rokas A."/>
            <person name="Carro J."/>
            <person name="Camarero S."/>
            <person name="Ferreira P."/>
            <person name="Molpeceres G."/>
            <person name="Ruiz-Duenas F.J."/>
            <person name="Serrano A."/>
            <person name="Henrissat B."/>
            <person name="Drula E."/>
            <person name="Hughes K.W."/>
            <person name="Mata J.L."/>
            <person name="Ishikawa N.K."/>
            <person name="Vargas-Isla R."/>
            <person name="Ushijima S."/>
            <person name="Smith C.A."/>
            <person name="Donoghue J."/>
            <person name="Ahrendt S."/>
            <person name="Andreopoulos W."/>
            <person name="He G."/>
            <person name="LaButti K."/>
            <person name="Lipzen A."/>
            <person name="Ng V."/>
            <person name="Riley R."/>
            <person name="Sandor L."/>
            <person name="Barry K."/>
            <person name="Martinez A.T."/>
            <person name="Xiao Y."/>
            <person name="Gibbons J.G."/>
            <person name="Terashima K."/>
            <person name="Grigoriev I.V."/>
            <person name="Hibbett D."/>
        </authorList>
    </citation>
    <scope>NUCLEOTIDE SEQUENCE [LARGE SCALE GENOMIC DNA]</scope>
    <source>
        <strain evidence="3 4">TFB7810</strain>
    </source>
</reference>
<feature type="compositionally biased region" description="Low complexity" evidence="1">
    <location>
        <begin position="176"/>
        <end position="209"/>
    </location>
</feature>
<gene>
    <name evidence="3" type="ORF">DFH05DRAFT_1472413</name>
</gene>
<organism evidence="3 4">
    <name type="scientific">Lentinula detonsa</name>
    <dbReference type="NCBI Taxonomy" id="2804962"/>
    <lineage>
        <taxon>Eukaryota</taxon>
        <taxon>Fungi</taxon>
        <taxon>Dikarya</taxon>
        <taxon>Basidiomycota</taxon>
        <taxon>Agaricomycotina</taxon>
        <taxon>Agaricomycetes</taxon>
        <taxon>Agaricomycetidae</taxon>
        <taxon>Agaricales</taxon>
        <taxon>Marasmiineae</taxon>
        <taxon>Omphalotaceae</taxon>
        <taxon>Lentinula</taxon>
    </lineage>
</organism>
<proteinExistence type="predicted"/>
<keyword evidence="2" id="KW-0472">Membrane</keyword>
<dbReference type="AlphaFoldDB" id="A0A9W8P7E3"/>
<feature type="region of interest" description="Disordered" evidence="1">
    <location>
        <begin position="273"/>
        <end position="294"/>
    </location>
</feature>
<keyword evidence="2" id="KW-0812">Transmembrane</keyword>
<evidence type="ECO:0000313" key="3">
    <source>
        <dbReference type="EMBL" id="KAJ3748370.1"/>
    </source>
</evidence>
<keyword evidence="4" id="KW-1185">Reference proteome</keyword>
<dbReference type="EMBL" id="JANVFU010000002">
    <property type="protein sequence ID" value="KAJ3748370.1"/>
    <property type="molecule type" value="Genomic_DNA"/>
</dbReference>
<feature type="region of interest" description="Disordered" evidence="1">
    <location>
        <begin position="1"/>
        <end position="25"/>
    </location>
</feature>
<evidence type="ECO:0000313" key="4">
    <source>
        <dbReference type="Proteomes" id="UP001142393"/>
    </source>
</evidence>
<feature type="region of interest" description="Disordered" evidence="1">
    <location>
        <begin position="63"/>
        <end position="90"/>
    </location>
</feature>
<feature type="transmembrane region" description="Helical" evidence="2">
    <location>
        <begin position="33"/>
        <end position="56"/>
    </location>
</feature>
<feature type="region of interest" description="Disordered" evidence="1">
    <location>
        <begin position="322"/>
        <end position="348"/>
    </location>
</feature>
<name>A0A9W8P7E3_9AGAR</name>